<evidence type="ECO:0000313" key="9">
    <source>
        <dbReference type="EMBL" id="RRJ31493.1"/>
    </source>
</evidence>
<dbReference type="SMART" id="SM00926">
    <property type="entry name" value="Molybdop_Fe4S4"/>
    <property type="match status" value="1"/>
</dbReference>
<comment type="similarity">
    <text evidence="1">Belongs to the prokaryotic molybdopterin-containing oxidoreductase family.</text>
</comment>
<dbReference type="Gene3D" id="3.40.50.740">
    <property type="match status" value="1"/>
</dbReference>
<dbReference type="SUPFAM" id="SSF50692">
    <property type="entry name" value="ADC-like"/>
    <property type="match status" value="1"/>
</dbReference>
<evidence type="ECO:0000256" key="4">
    <source>
        <dbReference type="ARBA" id="ARBA00023002"/>
    </source>
</evidence>
<keyword evidence="3" id="KW-0479">Metal-binding</keyword>
<evidence type="ECO:0000256" key="1">
    <source>
        <dbReference type="ARBA" id="ARBA00010312"/>
    </source>
</evidence>
<dbReference type="GO" id="GO:0003954">
    <property type="term" value="F:NADH dehydrogenase activity"/>
    <property type="evidence" value="ECO:0007669"/>
    <property type="project" value="TreeGrafter"/>
</dbReference>
<dbReference type="GO" id="GO:0008863">
    <property type="term" value="F:formate dehydrogenase (NAD+) activity"/>
    <property type="evidence" value="ECO:0007669"/>
    <property type="project" value="InterPro"/>
</dbReference>
<dbReference type="InterPro" id="IPR009010">
    <property type="entry name" value="Asp_de-COase-like_dom_sf"/>
</dbReference>
<dbReference type="GO" id="GO:0051539">
    <property type="term" value="F:4 iron, 4 sulfur cluster binding"/>
    <property type="evidence" value="ECO:0007669"/>
    <property type="project" value="UniProtKB-KW"/>
</dbReference>
<dbReference type="OrthoDB" id="23466at2157"/>
<dbReference type="Pfam" id="PF01568">
    <property type="entry name" value="Molydop_binding"/>
    <property type="match status" value="1"/>
</dbReference>
<comment type="caution">
    <text evidence="9">The sequence shown here is derived from an EMBL/GenBank/DDBJ whole genome shotgun (WGS) entry which is preliminary data.</text>
</comment>
<dbReference type="Gene3D" id="2.40.40.20">
    <property type="match status" value="1"/>
</dbReference>
<dbReference type="GO" id="GO:0015942">
    <property type="term" value="P:formate metabolic process"/>
    <property type="evidence" value="ECO:0007669"/>
    <property type="project" value="InterPro"/>
</dbReference>
<feature type="domain" description="4Fe-4S Mo/W bis-MGD-type" evidence="8">
    <location>
        <begin position="72"/>
        <end position="129"/>
    </location>
</feature>
<evidence type="ECO:0000313" key="10">
    <source>
        <dbReference type="Proteomes" id="UP000282322"/>
    </source>
</evidence>
<keyword evidence="4" id="KW-0560">Oxidoreductase</keyword>
<keyword evidence="2" id="KW-0004">4Fe-4S</keyword>
<keyword evidence="10" id="KW-1185">Reference proteome</keyword>
<dbReference type="GO" id="GO:0022904">
    <property type="term" value="P:respiratory electron transport chain"/>
    <property type="evidence" value="ECO:0007669"/>
    <property type="project" value="TreeGrafter"/>
</dbReference>
<name>A0A3P3RGD0_9EURY</name>
<feature type="region of interest" description="Disordered" evidence="7">
    <location>
        <begin position="733"/>
        <end position="783"/>
    </location>
</feature>
<keyword evidence="6" id="KW-0411">Iron-sulfur</keyword>
<dbReference type="Gene3D" id="2.20.25.90">
    <property type="entry name" value="ADC-like domains"/>
    <property type="match status" value="1"/>
</dbReference>
<dbReference type="InterPro" id="IPR006655">
    <property type="entry name" value="Mopterin_OxRdtase_prok_CS"/>
</dbReference>
<dbReference type="AlphaFoldDB" id="A0A3P3RGD0"/>
<gene>
    <name evidence="9" type="ORF">EIK79_07205</name>
</gene>
<evidence type="ECO:0000259" key="8">
    <source>
        <dbReference type="PROSITE" id="PS51669"/>
    </source>
</evidence>
<dbReference type="InterPro" id="IPR006657">
    <property type="entry name" value="MoPterin_dinucl-bd_dom"/>
</dbReference>
<dbReference type="GO" id="GO:0016020">
    <property type="term" value="C:membrane"/>
    <property type="evidence" value="ECO:0007669"/>
    <property type="project" value="TreeGrafter"/>
</dbReference>
<proteinExistence type="inferred from homology"/>
<dbReference type="PROSITE" id="PS51669">
    <property type="entry name" value="4FE4S_MOW_BIS_MGD"/>
    <property type="match status" value="1"/>
</dbReference>
<keyword evidence="5" id="KW-0408">Iron</keyword>
<dbReference type="PANTHER" id="PTHR43105">
    <property type="entry name" value="RESPIRATORY NITRATE REDUCTASE"/>
    <property type="match status" value="1"/>
</dbReference>
<dbReference type="InterPro" id="IPR027467">
    <property type="entry name" value="MopterinOxRdtase_cofactor_BS"/>
</dbReference>
<dbReference type="GO" id="GO:0046872">
    <property type="term" value="F:metal ion binding"/>
    <property type="evidence" value="ECO:0007669"/>
    <property type="project" value="UniProtKB-KW"/>
</dbReference>
<accession>A0A3P3RGD0</accession>
<evidence type="ECO:0000256" key="7">
    <source>
        <dbReference type="SAM" id="MobiDB-lite"/>
    </source>
</evidence>
<evidence type="ECO:0000256" key="3">
    <source>
        <dbReference type="ARBA" id="ARBA00022723"/>
    </source>
</evidence>
<dbReference type="NCBIfam" id="TIGR01591">
    <property type="entry name" value="Fdh-alpha"/>
    <property type="match status" value="1"/>
</dbReference>
<protein>
    <submittedName>
        <fullName evidence="9">Formate dehydrogenase subunit alpha</fullName>
    </submittedName>
</protein>
<organism evidence="9 10">
    <name type="scientific">Halocatena pleomorpha</name>
    <dbReference type="NCBI Taxonomy" id="1785090"/>
    <lineage>
        <taxon>Archaea</taxon>
        <taxon>Methanobacteriati</taxon>
        <taxon>Methanobacteriota</taxon>
        <taxon>Stenosarchaea group</taxon>
        <taxon>Halobacteria</taxon>
        <taxon>Halobacteriales</taxon>
        <taxon>Natronomonadaceae</taxon>
        <taxon>Halocatena</taxon>
    </lineage>
</organism>
<dbReference type="GO" id="GO:0043546">
    <property type="term" value="F:molybdopterin cofactor binding"/>
    <property type="evidence" value="ECO:0007669"/>
    <property type="project" value="InterPro"/>
</dbReference>
<dbReference type="InterPro" id="IPR050123">
    <property type="entry name" value="Prok_molybdopt-oxidoreductase"/>
</dbReference>
<evidence type="ECO:0000256" key="2">
    <source>
        <dbReference type="ARBA" id="ARBA00022485"/>
    </source>
</evidence>
<dbReference type="Pfam" id="PF04879">
    <property type="entry name" value="Molybdop_Fe4S4"/>
    <property type="match status" value="1"/>
</dbReference>
<dbReference type="EMBL" id="RRCH01000014">
    <property type="protein sequence ID" value="RRJ31493.1"/>
    <property type="molecule type" value="Genomic_DNA"/>
</dbReference>
<feature type="compositionally biased region" description="Basic and acidic residues" evidence="7">
    <location>
        <begin position="774"/>
        <end position="783"/>
    </location>
</feature>
<dbReference type="Proteomes" id="UP000282322">
    <property type="component" value="Unassembled WGS sequence"/>
</dbReference>
<dbReference type="CDD" id="cd02753">
    <property type="entry name" value="MopB_Formate-Dh-H"/>
    <property type="match status" value="1"/>
</dbReference>
<dbReference type="SUPFAM" id="SSF53706">
    <property type="entry name" value="Formate dehydrogenase/DMSO reductase, domains 1-3"/>
    <property type="match status" value="1"/>
</dbReference>
<sequence>MSDEPQASGQQGVAGFMARAKDRAGEQVKKAANERVVRPFEHEFSGFMGNAISEGRLFSIADALGDYQLNDINVTDTTCEYCAVGCRYDVLSKDGTVLGTRPNPEKAPINGISTCVKGKFSHSYATNEDRLTQPLLKDDGEFREASWDEALDRVVEGLDGIRTEHGPNALGLVASSKSTNEANYVMQRFAREVIGTNNIDNCNRLCHAATVSGLSSTVGFGAASVGVEALEETDCYLITGSNTTESHPVFATMIKQNVKDNDADLLVFDPRKIQMAEYADQYSRIEPGYDTTWINGLIRCIIVNDLHDEEFIEERTTGFDQVVETVEKFTPEFVEEKAGVPPEELKNAAETIATADSCVFCWTLGLAEHAHGTENIYAMANLALITGHIGKPRAGLSPFRGQNNVQGGGGDMGPVPNNFPGYQPVTDEENRKKFANAYDMDVEEMPDREGFRITDMFLAAEQGDIRGMFIQGENPLISEPNIGHAREVLETLDFLAVQDIFLTDTAEHADVVLPATSSLESNGTYTASTRHVQLVKRAIDPIGNVKPDWKITQQLAERFGYDWEFSHASDIMEEINGLTPIYAGITHERLERHSEDGGLQWPVWDEDHPGTPYTYADQFQTTDGLAHMHPADTVEPSETPDDDYPLVMTSGRVLYQYHTGTMTFREPGDMSYTDRSFVEIHPETANAYSVSNGDMLDITSRHGETQAMAEITTRPNPGTIFIPMHYLHGGANNLTKEKPLDGPSRSPEYKVTDVRISVAESDAGPISAVPPSETDERSATGDD</sequence>
<dbReference type="PROSITE" id="PS00490">
    <property type="entry name" value="MOLYBDOPTERIN_PROK_2"/>
    <property type="match status" value="1"/>
</dbReference>
<dbReference type="InterPro" id="IPR006478">
    <property type="entry name" value="Formate_DH_asu"/>
</dbReference>
<dbReference type="PANTHER" id="PTHR43105:SF14">
    <property type="entry name" value="FORMATE DEHYDROGENASE H"/>
    <property type="match status" value="1"/>
</dbReference>
<evidence type="ECO:0000256" key="5">
    <source>
        <dbReference type="ARBA" id="ARBA00023004"/>
    </source>
</evidence>
<dbReference type="InterPro" id="IPR006963">
    <property type="entry name" value="Mopterin_OxRdtase_4Fe-4S_dom"/>
</dbReference>
<dbReference type="Pfam" id="PF00384">
    <property type="entry name" value="Molybdopterin"/>
    <property type="match status" value="1"/>
</dbReference>
<dbReference type="InterPro" id="IPR041924">
    <property type="entry name" value="Formate_Dh-H_N"/>
</dbReference>
<reference evidence="9 10" key="1">
    <citation type="submission" date="2018-11" db="EMBL/GenBank/DDBJ databases">
        <title>Taxonoimc description of Halomarina strain SPP-AMP-1.</title>
        <authorList>
            <person name="Pal Y."/>
            <person name="Srinivasana K."/>
            <person name="Verma A."/>
            <person name="Kumar P."/>
        </authorList>
    </citation>
    <scope>NUCLEOTIDE SEQUENCE [LARGE SCALE GENOMIC DNA]</scope>
    <source>
        <strain evidence="9 10">SPP-AMP-1</strain>
    </source>
</reference>
<evidence type="ECO:0000256" key="6">
    <source>
        <dbReference type="ARBA" id="ARBA00023014"/>
    </source>
</evidence>
<dbReference type="InterPro" id="IPR006656">
    <property type="entry name" value="Mopterin_OxRdtase"/>
</dbReference>
<dbReference type="Gene3D" id="3.40.228.10">
    <property type="entry name" value="Dimethylsulfoxide Reductase, domain 2"/>
    <property type="match status" value="1"/>
</dbReference>
<dbReference type="RefSeq" id="WP_124954445.1">
    <property type="nucleotide sequence ID" value="NZ_RRCH01000014.1"/>
</dbReference>
<dbReference type="PROSITE" id="PS00551">
    <property type="entry name" value="MOLYBDOPTERIN_PROK_1"/>
    <property type="match status" value="1"/>
</dbReference>